<evidence type="ECO:0000313" key="2">
    <source>
        <dbReference type="Proteomes" id="UP000199534"/>
    </source>
</evidence>
<proteinExistence type="predicted"/>
<dbReference type="EMBL" id="FOYQ01000001">
    <property type="protein sequence ID" value="SFR32005.1"/>
    <property type="molecule type" value="Genomic_DNA"/>
</dbReference>
<reference evidence="1 2" key="1">
    <citation type="submission" date="2016-10" db="EMBL/GenBank/DDBJ databases">
        <authorList>
            <person name="de Groot N.N."/>
        </authorList>
    </citation>
    <scope>NUCLEOTIDE SEQUENCE [LARGE SCALE GENOMIC DNA]</scope>
    <source>
        <strain evidence="1 2">DSM 21019</strain>
    </source>
</reference>
<dbReference type="AlphaFoldDB" id="A0A1I6FPY8"/>
<dbReference type="STRING" id="400055.SAMN04490243_0406"/>
<accession>A0A1I6FPY8</accession>
<dbReference type="RefSeq" id="WP_092980251.1">
    <property type="nucleotide sequence ID" value="NZ_FOYQ01000001.1"/>
</dbReference>
<dbReference type="OrthoDB" id="1489185at2"/>
<name>A0A1I6FPY8_9FLAO</name>
<sequence>MKRNIYNYFGTLIPVFLLYSTSWAQEGIANFTDIEMHGAGSLGIHTNFENHASFVNAEGLTGFYGGTGSIKVSGSQIPYFFDVEFASDQGVRLELPVEIENNANLIRGDLLTSRQELNGYPLFNFDSFYTGESNSSKVDGFVRVHNKSSFVFPVGRAGKLRVVEIESDAINAEITCAYFYENPALYSGFLTRDTPRPFDNRSTLETTTGLRVSGLEFWFLDAALPSRVKLTWDEISNVSSLAQFLDDLRVVGKNKATGQWEDLGNTEISGGKDKGWIISETFLPQDYAIITLGGTRETEAYTTVNLDNYYISPNSDGVNENLKLDLTTEYRNNSIQIYDRNGLMVYKKDQYQGEFVGIANVDMTYRRNSGLESGIYFYIITFHDLREKHHGYLYLTD</sequence>
<dbReference type="Proteomes" id="UP000199534">
    <property type="component" value="Unassembled WGS sequence"/>
</dbReference>
<dbReference type="Pfam" id="PF13585">
    <property type="entry name" value="CHU_C"/>
    <property type="match status" value="1"/>
</dbReference>
<keyword evidence="2" id="KW-1185">Reference proteome</keyword>
<organism evidence="1 2">
    <name type="scientific">Robiginitalea myxolifaciens</name>
    <dbReference type="NCBI Taxonomy" id="400055"/>
    <lineage>
        <taxon>Bacteria</taxon>
        <taxon>Pseudomonadati</taxon>
        <taxon>Bacteroidota</taxon>
        <taxon>Flavobacteriia</taxon>
        <taxon>Flavobacteriales</taxon>
        <taxon>Flavobacteriaceae</taxon>
        <taxon>Robiginitalea</taxon>
    </lineage>
</organism>
<protein>
    <submittedName>
        <fullName evidence="1">Gliding motility-associated C-terminal domain-containing protein</fullName>
    </submittedName>
</protein>
<evidence type="ECO:0000313" key="1">
    <source>
        <dbReference type="EMBL" id="SFR32005.1"/>
    </source>
</evidence>
<gene>
    <name evidence="1" type="ORF">SAMN04490243_0406</name>
</gene>